<sequence>MHHEAYACVVHSDAAITAARLSVVENGDLGRWADQVSPEIADSWLRCVDNGHQGNRLDKQLSFVGDIPGAPLTRVARAVVTQWSATAGPIPASILAIDAHAVVRCRHDGTSAVAAILDTWPVAEGFSITEREFGTSAGTLALSLGRPALVSGPEHFHPDLVGLHESAAPVIDDAGAVIGAIVLVSDQPVAEFAAAVTRTLAAQVGADLIAGPSTALSATSARLAARVHGTGTFAIGAAGDHTIFDPRANALDGSDSAVLTEAVRAALVDCRFEPTSLTLPSGSPVEVEYESVEVAGDVVGCVLVGTWTKSPASQYSSAMARQGAHVAPVGPRDYTAGMPLVGAAGGELGRSRNKALLTPMTSTRSELALSIGEHSNRLLTGEKGVGKRTLAVAEFKAQHPDGVIHPVDCSVLDTGRGDSRWGDTQPLASVVHSSSTASELVLLSSLNSLDAMGARQVDAVLRSLATRATSPLVIGCVDATTVDRTRPYAMLSRHFHGVTRIPSLRYRPDDIADLCRSILKTISPRHSLRLSLSVIRVLEGYSWPGNIDELVDVLGYVVAHKPFGEITVRDLPATYFRSAPRKLTPLEVAQCETIIHALYEVNGNRYKAAALLGIGRSSLYRKIDSFGISYIG</sequence>
<dbReference type="SUPFAM" id="SSF46689">
    <property type="entry name" value="Homeodomain-like"/>
    <property type="match status" value="1"/>
</dbReference>
<dbReference type="InterPro" id="IPR058031">
    <property type="entry name" value="AAA_lid_NorR"/>
</dbReference>
<dbReference type="InterPro" id="IPR009057">
    <property type="entry name" value="Homeodomain-like_sf"/>
</dbReference>
<dbReference type="Gene3D" id="3.30.450.40">
    <property type="match status" value="1"/>
</dbReference>
<evidence type="ECO:0000256" key="2">
    <source>
        <dbReference type="ARBA" id="ARBA00022840"/>
    </source>
</evidence>
<dbReference type="Pfam" id="PF25601">
    <property type="entry name" value="AAA_lid_14"/>
    <property type="match status" value="1"/>
</dbReference>
<dbReference type="InterPro" id="IPR027417">
    <property type="entry name" value="P-loop_NTPase"/>
</dbReference>
<dbReference type="Gene3D" id="1.10.8.60">
    <property type="match status" value="1"/>
</dbReference>
<dbReference type="InterPro" id="IPR002197">
    <property type="entry name" value="HTH_Fis"/>
</dbReference>
<dbReference type="Gene3D" id="1.10.10.60">
    <property type="entry name" value="Homeodomain-like"/>
    <property type="match status" value="1"/>
</dbReference>
<evidence type="ECO:0000256" key="1">
    <source>
        <dbReference type="ARBA" id="ARBA00022741"/>
    </source>
</evidence>
<dbReference type="GO" id="GO:0006355">
    <property type="term" value="P:regulation of DNA-templated transcription"/>
    <property type="evidence" value="ECO:0007669"/>
    <property type="project" value="InterPro"/>
</dbReference>
<dbReference type="GO" id="GO:0005524">
    <property type="term" value="F:ATP binding"/>
    <property type="evidence" value="ECO:0007669"/>
    <property type="project" value="UniProtKB-KW"/>
</dbReference>
<dbReference type="EMBL" id="QJSP01000003">
    <property type="protein sequence ID" value="PYE19277.1"/>
    <property type="molecule type" value="Genomic_DNA"/>
</dbReference>
<reference evidence="6 7" key="1">
    <citation type="submission" date="2018-06" db="EMBL/GenBank/DDBJ databases">
        <title>Genomic Encyclopedia of Type Strains, Phase IV (KMG-IV): sequencing the most valuable type-strain genomes for metagenomic binning, comparative biology and taxonomic classification.</title>
        <authorList>
            <person name="Goeker M."/>
        </authorList>
    </citation>
    <scope>NUCLEOTIDE SEQUENCE [LARGE SCALE GENOMIC DNA]</scope>
    <source>
        <strain evidence="6 7">DSM 45521</strain>
    </source>
</reference>
<dbReference type="SUPFAM" id="SSF52540">
    <property type="entry name" value="P-loop containing nucleoside triphosphate hydrolases"/>
    <property type="match status" value="1"/>
</dbReference>
<evidence type="ECO:0000313" key="7">
    <source>
        <dbReference type="Proteomes" id="UP000247591"/>
    </source>
</evidence>
<comment type="caution">
    <text evidence="6">The sequence shown here is derived from an EMBL/GenBank/DDBJ whole genome shotgun (WGS) entry which is preliminary data.</text>
</comment>
<name>A0A318RT87_WILLI</name>
<keyword evidence="7" id="KW-1185">Reference proteome</keyword>
<keyword evidence="4" id="KW-0804">Transcription</keyword>
<organism evidence="6 7">
    <name type="scientific">Williamsia limnetica</name>
    <dbReference type="NCBI Taxonomy" id="882452"/>
    <lineage>
        <taxon>Bacteria</taxon>
        <taxon>Bacillati</taxon>
        <taxon>Actinomycetota</taxon>
        <taxon>Actinomycetes</taxon>
        <taxon>Mycobacteriales</taxon>
        <taxon>Nocardiaceae</taxon>
        <taxon>Williamsia</taxon>
    </lineage>
</organism>
<dbReference type="Proteomes" id="UP000247591">
    <property type="component" value="Unassembled WGS sequence"/>
</dbReference>
<protein>
    <submittedName>
        <fullName evidence="6">Transcriptional regulator of acetoin/glycerol metabolism</fullName>
    </submittedName>
</protein>
<feature type="domain" description="Sigma-54 factor interaction" evidence="5">
    <location>
        <begin position="500"/>
        <end position="559"/>
    </location>
</feature>
<keyword evidence="2" id="KW-0067">ATP-binding</keyword>
<proteinExistence type="predicted"/>
<dbReference type="Pfam" id="PF02954">
    <property type="entry name" value="HTH_8"/>
    <property type="match status" value="1"/>
</dbReference>
<dbReference type="PRINTS" id="PR01590">
    <property type="entry name" value="HTHFIS"/>
</dbReference>
<dbReference type="InterPro" id="IPR029016">
    <property type="entry name" value="GAF-like_dom_sf"/>
</dbReference>
<dbReference type="AlphaFoldDB" id="A0A318RT87"/>
<dbReference type="GO" id="GO:0043565">
    <property type="term" value="F:sequence-specific DNA binding"/>
    <property type="evidence" value="ECO:0007669"/>
    <property type="project" value="InterPro"/>
</dbReference>
<evidence type="ECO:0000256" key="4">
    <source>
        <dbReference type="ARBA" id="ARBA00023163"/>
    </source>
</evidence>
<evidence type="ECO:0000313" key="6">
    <source>
        <dbReference type="EMBL" id="PYE19277.1"/>
    </source>
</evidence>
<dbReference type="PANTHER" id="PTHR32071">
    <property type="entry name" value="TRANSCRIPTIONAL REGULATORY PROTEIN"/>
    <property type="match status" value="1"/>
</dbReference>
<dbReference type="InterPro" id="IPR002078">
    <property type="entry name" value="Sigma_54_int"/>
</dbReference>
<gene>
    <name evidence="6" type="ORF">DFR67_103189</name>
</gene>
<evidence type="ECO:0000259" key="5">
    <source>
        <dbReference type="PROSITE" id="PS50045"/>
    </source>
</evidence>
<dbReference type="PROSITE" id="PS50045">
    <property type="entry name" value="SIGMA54_INTERACT_4"/>
    <property type="match status" value="1"/>
</dbReference>
<keyword evidence="3" id="KW-0805">Transcription regulation</keyword>
<evidence type="ECO:0000256" key="3">
    <source>
        <dbReference type="ARBA" id="ARBA00023015"/>
    </source>
</evidence>
<keyword evidence="1" id="KW-0547">Nucleotide-binding</keyword>
<accession>A0A318RT87</accession>